<sequence length="37" mass="3915">MFLGSRATKIVRHSPVPVVVVPSAVARQEAQRVLGTG</sequence>
<accession>A0A938YEL4</accession>
<evidence type="ECO:0000313" key="2">
    <source>
        <dbReference type="Proteomes" id="UP000663792"/>
    </source>
</evidence>
<gene>
    <name evidence="1" type="ORF">JL106_14160</name>
</gene>
<reference evidence="1" key="1">
    <citation type="submission" date="2021-01" db="EMBL/GenBank/DDBJ databases">
        <title>YIM 132084 draft genome.</title>
        <authorList>
            <person name="An D."/>
        </authorList>
    </citation>
    <scope>NUCLEOTIDE SEQUENCE</scope>
    <source>
        <strain evidence="1">YIM 132084</strain>
    </source>
</reference>
<name>A0A938YEL4_9ACTN</name>
<dbReference type="Gene3D" id="3.40.50.12370">
    <property type="match status" value="1"/>
</dbReference>
<dbReference type="EMBL" id="JAERWK010000018">
    <property type="protein sequence ID" value="MBM9468424.1"/>
    <property type="molecule type" value="Genomic_DNA"/>
</dbReference>
<proteinExistence type="predicted"/>
<organism evidence="1 2">
    <name type="scientific">Nakamurella leprariae</name>
    <dbReference type="NCBI Taxonomy" id="2803911"/>
    <lineage>
        <taxon>Bacteria</taxon>
        <taxon>Bacillati</taxon>
        <taxon>Actinomycetota</taxon>
        <taxon>Actinomycetes</taxon>
        <taxon>Nakamurellales</taxon>
        <taxon>Nakamurellaceae</taxon>
        <taxon>Nakamurella</taxon>
    </lineage>
</organism>
<evidence type="ECO:0000313" key="1">
    <source>
        <dbReference type="EMBL" id="MBM9468424.1"/>
    </source>
</evidence>
<dbReference type="AlphaFoldDB" id="A0A938YEL4"/>
<keyword evidence="2" id="KW-1185">Reference proteome</keyword>
<dbReference type="Proteomes" id="UP000663792">
    <property type="component" value="Unassembled WGS sequence"/>
</dbReference>
<protein>
    <recommendedName>
        <fullName evidence="3">Universal stress protein</fullName>
    </recommendedName>
</protein>
<evidence type="ECO:0008006" key="3">
    <source>
        <dbReference type="Google" id="ProtNLM"/>
    </source>
</evidence>
<dbReference type="SUPFAM" id="SSF52402">
    <property type="entry name" value="Adenine nucleotide alpha hydrolases-like"/>
    <property type="match status" value="1"/>
</dbReference>
<comment type="caution">
    <text evidence="1">The sequence shown here is derived from an EMBL/GenBank/DDBJ whole genome shotgun (WGS) entry which is preliminary data.</text>
</comment>